<dbReference type="InterPro" id="IPR047048">
    <property type="entry name" value="TlyA"/>
</dbReference>
<dbReference type="InterPro" id="IPR004538">
    <property type="entry name" value="Hemolysin_A/TlyA"/>
</dbReference>
<dbReference type="GO" id="GO:0032259">
    <property type="term" value="P:methylation"/>
    <property type="evidence" value="ECO:0007669"/>
    <property type="project" value="InterPro"/>
</dbReference>
<dbReference type="PANTHER" id="PTHR32319">
    <property type="entry name" value="BACTERIAL HEMOLYSIN-LIKE PROTEIN"/>
    <property type="match status" value="1"/>
</dbReference>
<dbReference type="InterPro" id="IPR002877">
    <property type="entry name" value="RNA_MeTrfase_FtsJ_dom"/>
</dbReference>
<dbReference type="PANTHER" id="PTHR32319:SF0">
    <property type="entry name" value="BACTERIAL HEMOLYSIN-LIKE PROTEIN"/>
    <property type="match status" value="1"/>
</dbReference>
<evidence type="ECO:0000256" key="1">
    <source>
        <dbReference type="ARBA" id="ARBA00022884"/>
    </source>
</evidence>
<dbReference type="GO" id="GO:0003723">
    <property type="term" value="F:RNA binding"/>
    <property type="evidence" value="ECO:0007669"/>
    <property type="project" value="UniProtKB-KW"/>
</dbReference>
<proteinExistence type="inferred from homology"/>
<dbReference type="SMART" id="SM00363">
    <property type="entry name" value="S4"/>
    <property type="match status" value="1"/>
</dbReference>
<dbReference type="Pfam" id="PF01479">
    <property type="entry name" value="S4"/>
    <property type="match status" value="1"/>
</dbReference>
<dbReference type="CDD" id="cd02440">
    <property type="entry name" value="AdoMet_MTases"/>
    <property type="match status" value="1"/>
</dbReference>
<dbReference type="CDD" id="cd00165">
    <property type="entry name" value="S4"/>
    <property type="match status" value="1"/>
</dbReference>
<organism evidence="4">
    <name type="scientific">marine sediment metagenome</name>
    <dbReference type="NCBI Taxonomy" id="412755"/>
    <lineage>
        <taxon>unclassified sequences</taxon>
        <taxon>metagenomes</taxon>
        <taxon>ecological metagenomes</taxon>
    </lineage>
</organism>
<comment type="caution">
    <text evidence="4">The sequence shown here is derived from an EMBL/GenBank/DDBJ whole genome shotgun (WGS) entry which is preliminary data.</text>
</comment>
<accession>A0A0F9B9Y6</accession>
<dbReference type="SUPFAM" id="SSF53335">
    <property type="entry name" value="S-adenosyl-L-methionine-dependent methyltransferases"/>
    <property type="match status" value="1"/>
</dbReference>
<dbReference type="Pfam" id="PF01728">
    <property type="entry name" value="FtsJ"/>
    <property type="match status" value="1"/>
</dbReference>
<dbReference type="EMBL" id="LAZR01041988">
    <property type="protein sequence ID" value="KKL10622.1"/>
    <property type="molecule type" value="Genomic_DNA"/>
</dbReference>
<dbReference type="PIRSF" id="PIRSF005578">
    <property type="entry name" value="TlyA"/>
    <property type="match status" value="1"/>
</dbReference>
<dbReference type="Gene3D" id="3.40.50.150">
    <property type="entry name" value="Vaccinia Virus protein VP39"/>
    <property type="match status" value="1"/>
</dbReference>
<keyword evidence="1" id="KW-0694">RNA-binding</keyword>
<comment type="similarity">
    <text evidence="2">Belongs to the TlyA family.</text>
</comment>
<dbReference type="InterPro" id="IPR036986">
    <property type="entry name" value="S4_RNA-bd_sf"/>
</dbReference>
<evidence type="ECO:0000259" key="3">
    <source>
        <dbReference type="SMART" id="SM00363"/>
    </source>
</evidence>
<evidence type="ECO:0000256" key="2">
    <source>
        <dbReference type="ARBA" id="ARBA00029460"/>
    </source>
</evidence>
<feature type="domain" description="RNA-binding S4" evidence="3">
    <location>
        <begin position="6"/>
        <end position="71"/>
    </location>
</feature>
<gene>
    <name evidence="4" type="ORF">LCGC14_2553990</name>
</gene>
<protein>
    <recommendedName>
        <fullName evidence="3">RNA-binding S4 domain-containing protein</fullName>
    </recommendedName>
</protein>
<sequence>MPVTKIRLDQMIVEKGLAQSRPSAKTLIMAGKVLVNNYPVDKPGTLISIDKKILVKGGQNRYVSRGGLKLEKALKAFKIDVSGFDCLDVGASTGGFTDCLLQHGAARIFAVDVGYGQLAWKLRQDPRVHVIERTNIRHMPIETISRPVDLITIDVSFISLKIVVPEVIQFTGADGAILALIKPQFEVGKGNVGKGGVVKSPILHRKVIDDLSTFFTKEGLIYKSITPSVLLGPKGNKEFFIYLRRLNYKPK</sequence>
<dbReference type="GO" id="GO:0008168">
    <property type="term" value="F:methyltransferase activity"/>
    <property type="evidence" value="ECO:0007669"/>
    <property type="project" value="InterPro"/>
</dbReference>
<dbReference type="Gene3D" id="3.10.290.10">
    <property type="entry name" value="RNA-binding S4 domain"/>
    <property type="match status" value="1"/>
</dbReference>
<dbReference type="NCBIfam" id="TIGR00478">
    <property type="entry name" value="tly"/>
    <property type="match status" value="1"/>
</dbReference>
<dbReference type="PROSITE" id="PS50889">
    <property type="entry name" value="S4"/>
    <property type="match status" value="1"/>
</dbReference>
<dbReference type="SUPFAM" id="SSF55174">
    <property type="entry name" value="Alpha-L RNA-binding motif"/>
    <property type="match status" value="1"/>
</dbReference>
<dbReference type="AlphaFoldDB" id="A0A0F9B9Y6"/>
<dbReference type="InterPro" id="IPR002942">
    <property type="entry name" value="S4_RNA-bd"/>
</dbReference>
<dbReference type="InterPro" id="IPR029063">
    <property type="entry name" value="SAM-dependent_MTases_sf"/>
</dbReference>
<reference evidence="4" key="1">
    <citation type="journal article" date="2015" name="Nature">
        <title>Complex archaea that bridge the gap between prokaryotes and eukaryotes.</title>
        <authorList>
            <person name="Spang A."/>
            <person name="Saw J.H."/>
            <person name="Jorgensen S.L."/>
            <person name="Zaremba-Niedzwiedzka K."/>
            <person name="Martijn J."/>
            <person name="Lind A.E."/>
            <person name="van Eijk R."/>
            <person name="Schleper C."/>
            <person name="Guy L."/>
            <person name="Ettema T.J."/>
        </authorList>
    </citation>
    <scope>NUCLEOTIDE SEQUENCE</scope>
</reference>
<name>A0A0F9B9Y6_9ZZZZ</name>
<evidence type="ECO:0000313" key="4">
    <source>
        <dbReference type="EMBL" id="KKL10622.1"/>
    </source>
</evidence>